<dbReference type="AlphaFoldDB" id="A0A5D3CUQ0"/>
<gene>
    <name evidence="2" type="ORF">E5676_scaffold663G00500</name>
    <name evidence="1" type="ORF">E6C27_scaffold149G001330</name>
</gene>
<name>A0A5D3CUQ0_CUCMM</name>
<comment type="caution">
    <text evidence="2">The sequence shown here is derived from an EMBL/GenBank/DDBJ whole genome shotgun (WGS) entry which is preliminary data.</text>
</comment>
<sequence>MEFLLEHKVIPMPLAQSLVVRRSNSTVVQARKSGVRMRKALQLKKWLNKEEPTFMAIPFLDEQIEAGIDHEIELVPGAKPPTQNAYRMAPSELASLKKELVEFLIVG</sequence>
<dbReference type="Proteomes" id="UP000321393">
    <property type="component" value="Unassembled WGS sequence"/>
</dbReference>
<organism evidence="2 4">
    <name type="scientific">Cucumis melo var. makuwa</name>
    <name type="common">Oriental melon</name>
    <dbReference type="NCBI Taxonomy" id="1194695"/>
    <lineage>
        <taxon>Eukaryota</taxon>
        <taxon>Viridiplantae</taxon>
        <taxon>Streptophyta</taxon>
        <taxon>Embryophyta</taxon>
        <taxon>Tracheophyta</taxon>
        <taxon>Spermatophyta</taxon>
        <taxon>Magnoliopsida</taxon>
        <taxon>eudicotyledons</taxon>
        <taxon>Gunneridae</taxon>
        <taxon>Pentapetalae</taxon>
        <taxon>rosids</taxon>
        <taxon>fabids</taxon>
        <taxon>Cucurbitales</taxon>
        <taxon>Cucurbitaceae</taxon>
        <taxon>Benincaseae</taxon>
        <taxon>Cucumis</taxon>
    </lineage>
</organism>
<dbReference type="OrthoDB" id="1749844at2759"/>
<evidence type="ECO:0000313" key="4">
    <source>
        <dbReference type="Proteomes" id="UP000321947"/>
    </source>
</evidence>
<keyword evidence="2" id="KW-0548">Nucleotidyltransferase</keyword>
<dbReference type="Gene3D" id="3.10.10.10">
    <property type="entry name" value="HIV Type 1 Reverse Transcriptase, subunit A, domain 1"/>
    <property type="match status" value="1"/>
</dbReference>
<dbReference type="EMBL" id="SSTD01009199">
    <property type="protein sequence ID" value="TYK14674.1"/>
    <property type="molecule type" value="Genomic_DNA"/>
</dbReference>
<protein>
    <submittedName>
        <fullName evidence="2">Reverse transcriptase</fullName>
    </submittedName>
</protein>
<keyword evidence="2" id="KW-0695">RNA-directed DNA polymerase</keyword>
<dbReference type="Proteomes" id="UP000321947">
    <property type="component" value="Unassembled WGS sequence"/>
</dbReference>
<reference evidence="3 4" key="1">
    <citation type="submission" date="2019-08" db="EMBL/GenBank/DDBJ databases">
        <title>Draft genome sequences of two oriental melons (Cucumis melo L. var makuwa).</title>
        <authorList>
            <person name="Kwon S.-Y."/>
        </authorList>
    </citation>
    <scope>NUCLEOTIDE SEQUENCE [LARGE SCALE GENOMIC DNA]</scope>
    <source>
        <strain evidence="4">cv. Chang Bougi</strain>
        <strain evidence="3">cv. SW 3</strain>
        <tissue evidence="2">Leaf</tissue>
    </source>
</reference>
<proteinExistence type="predicted"/>
<dbReference type="GO" id="GO:0003964">
    <property type="term" value="F:RNA-directed DNA polymerase activity"/>
    <property type="evidence" value="ECO:0007669"/>
    <property type="project" value="UniProtKB-KW"/>
</dbReference>
<evidence type="ECO:0000313" key="3">
    <source>
        <dbReference type="Proteomes" id="UP000321393"/>
    </source>
</evidence>
<evidence type="ECO:0000313" key="2">
    <source>
        <dbReference type="EMBL" id="TYK14674.1"/>
    </source>
</evidence>
<keyword evidence="2" id="KW-0808">Transferase</keyword>
<accession>A0A5D3CUQ0</accession>
<evidence type="ECO:0000313" key="1">
    <source>
        <dbReference type="EMBL" id="KAA0046388.1"/>
    </source>
</evidence>
<dbReference type="EMBL" id="SSTE01014064">
    <property type="protein sequence ID" value="KAA0046388.1"/>
    <property type="molecule type" value="Genomic_DNA"/>
</dbReference>